<dbReference type="Proteomes" id="UP000694388">
    <property type="component" value="Unplaced"/>
</dbReference>
<dbReference type="GO" id="GO:0080008">
    <property type="term" value="C:Cul4-RING E3 ubiquitin ligase complex"/>
    <property type="evidence" value="ECO:0007669"/>
    <property type="project" value="TreeGrafter"/>
</dbReference>
<evidence type="ECO:0000256" key="1">
    <source>
        <dbReference type="ARBA" id="ARBA00022574"/>
    </source>
</evidence>
<dbReference type="InterPro" id="IPR036322">
    <property type="entry name" value="WD40_repeat_dom_sf"/>
</dbReference>
<dbReference type="Ensembl" id="ENSEBUT00000018339.1">
    <property type="protein sequence ID" value="ENSEBUP00000017763.1"/>
    <property type="gene ID" value="ENSEBUG00000011105.1"/>
</dbReference>
<accession>A0A8C4QMH6</accession>
<dbReference type="SUPFAM" id="SSF50978">
    <property type="entry name" value="WD40 repeat-like"/>
    <property type="match status" value="1"/>
</dbReference>
<reference evidence="4" key="1">
    <citation type="submission" date="2025-05" db="UniProtKB">
        <authorList>
            <consortium name="Ensembl"/>
        </authorList>
    </citation>
    <scope>IDENTIFICATION</scope>
</reference>
<organism evidence="4 5">
    <name type="scientific">Eptatretus burgeri</name>
    <name type="common">Inshore hagfish</name>
    <dbReference type="NCBI Taxonomy" id="7764"/>
    <lineage>
        <taxon>Eukaryota</taxon>
        <taxon>Metazoa</taxon>
        <taxon>Chordata</taxon>
        <taxon>Craniata</taxon>
        <taxon>Vertebrata</taxon>
        <taxon>Cyclostomata</taxon>
        <taxon>Myxini</taxon>
        <taxon>Myxiniformes</taxon>
        <taxon>Myxinidae</taxon>
        <taxon>Eptatretinae</taxon>
        <taxon>Eptatretus</taxon>
    </lineage>
</organism>
<evidence type="ECO:0000313" key="4">
    <source>
        <dbReference type="Ensembl" id="ENSEBUP00000017763.1"/>
    </source>
</evidence>
<evidence type="ECO:0000256" key="3">
    <source>
        <dbReference type="PROSITE-ProRule" id="PRU00221"/>
    </source>
</evidence>
<dbReference type="Pfam" id="PF00400">
    <property type="entry name" value="WD40"/>
    <property type="match status" value="2"/>
</dbReference>
<dbReference type="Gene3D" id="2.130.10.10">
    <property type="entry name" value="YVTN repeat-like/Quinoprotein amine dehydrogenase"/>
    <property type="match status" value="1"/>
</dbReference>
<sequence>MDSYNVTRGLFNRQIREKAVLGFQRRQHVTEALIKRLGLESELQGHTGCVNCLEWNEKGELLASGSDDQHVILWDALRHTRRLQMHTGHTANIFSVKFLPHSGDRLLITGAADYKVHVHDVTVKEILHIFDKHTNRVKRIATATTVPHMFWSAGEDGTVRQFDLRETNSRSQVLIDLTAYCGSQVEAKCLAINPRDNSCLAVGANDPYMRLYDLRMIHNHGKGARLNSPGGSQYPDTVCSLLPESAIQYFIAGHLPSKQSDYQRRFRTLAATYVTFSPDGTELLVNMGGEQIYLFDLYGRQRPYCFAMPSSCSTTPPGEVQNGKSTNKVTNGLLLYTNGLRLPGDAQPSNPSCSDLPPAVEQLKQQANEAFARQQWSRPSVCTVGPSSCPLASLSSMVTVPPP</sequence>
<evidence type="ECO:0000313" key="5">
    <source>
        <dbReference type="Proteomes" id="UP000694388"/>
    </source>
</evidence>
<evidence type="ECO:0000256" key="2">
    <source>
        <dbReference type="ARBA" id="ARBA00022737"/>
    </source>
</evidence>
<dbReference type="Ensembl" id="ENSEBUT00000018361.1">
    <property type="protein sequence ID" value="ENSEBUP00000017785.1"/>
    <property type="gene ID" value="ENSEBUG00000011105.1"/>
</dbReference>
<dbReference type="OMA" id="EYDTRTN"/>
<dbReference type="SMART" id="SM00320">
    <property type="entry name" value="WD40"/>
    <property type="match status" value="5"/>
</dbReference>
<dbReference type="PANTHER" id="PTHR15574">
    <property type="entry name" value="WD REPEAT DOMAIN-CONTAINING FAMILY"/>
    <property type="match status" value="1"/>
</dbReference>
<keyword evidence="1 3" id="KW-0853">WD repeat</keyword>
<dbReference type="AlphaFoldDB" id="A0A8C4QMH6"/>
<feature type="repeat" description="WD" evidence="3">
    <location>
        <begin position="43"/>
        <end position="75"/>
    </location>
</feature>
<dbReference type="PROSITE" id="PS50294">
    <property type="entry name" value="WD_REPEATS_REGION"/>
    <property type="match status" value="1"/>
</dbReference>
<dbReference type="GO" id="GO:0045717">
    <property type="term" value="P:negative regulation of fatty acid biosynthetic process"/>
    <property type="evidence" value="ECO:0007669"/>
    <property type="project" value="TreeGrafter"/>
</dbReference>
<dbReference type="PANTHER" id="PTHR15574:SF40">
    <property type="entry name" value="WD AND TETRATRICOPEPTIDE REPEATS PROTEIN 1"/>
    <property type="match status" value="1"/>
</dbReference>
<keyword evidence="5" id="KW-1185">Reference proteome</keyword>
<proteinExistence type="predicted"/>
<dbReference type="InterPro" id="IPR001680">
    <property type="entry name" value="WD40_rpt"/>
</dbReference>
<dbReference type="InterPro" id="IPR045151">
    <property type="entry name" value="DCAF8"/>
</dbReference>
<dbReference type="GO" id="GO:0005737">
    <property type="term" value="C:cytoplasm"/>
    <property type="evidence" value="ECO:0007669"/>
    <property type="project" value="TreeGrafter"/>
</dbReference>
<name>A0A8C4QMH6_EPTBU</name>
<dbReference type="InterPro" id="IPR015943">
    <property type="entry name" value="WD40/YVTN_repeat-like_dom_sf"/>
</dbReference>
<protein>
    <submittedName>
        <fullName evidence="4">WD and tetratricopeptide repeats 1</fullName>
    </submittedName>
</protein>
<dbReference type="GeneTree" id="ENSGT00950000182900"/>
<dbReference type="PROSITE" id="PS50082">
    <property type="entry name" value="WD_REPEATS_2"/>
    <property type="match status" value="1"/>
</dbReference>
<keyword evidence="2" id="KW-0677">Repeat</keyword>